<dbReference type="GO" id="GO:0006886">
    <property type="term" value="P:intracellular protein transport"/>
    <property type="evidence" value="ECO:0007669"/>
    <property type="project" value="TreeGrafter"/>
</dbReference>
<reference evidence="3 4" key="1">
    <citation type="submission" date="2016-09" db="EMBL/GenBank/DDBJ databases">
        <title>The draft genome of Dichanthelium oligosanthes: A C3 panicoid grass species.</title>
        <authorList>
            <person name="Studer A.J."/>
            <person name="Schnable J.C."/>
            <person name="Brutnell T.P."/>
        </authorList>
    </citation>
    <scope>NUCLEOTIDE SEQUENCE [LARGE SCALE GENOMIC DNA]</scope>
    <source>
        <strain evidence="4">cv. Kellogg 1175</strain>
        <tissue evidence="3">Leaf</tissue>
    </source>
</reference>
<dbReference type="InterPro" id="IPR001680">
    <property type="entry name" value="WD40_rpt"/>
</dbReference>
<dbReference type="GO" id="GO:0006891">
    <property type="term" value="P:intra-Golgi vesicle-mediated transport"/>
    <property type="evidence" value="ECO:0007669"/>
    <property type="project" value="TreeGrafter"/>
</dbReference>
<dbReference type="AlphaFoldDB" id="A0A1E5V6V7"/>
<evidence type="ECO:0000256" key="1">
    <source>
        <dbReference type="ARBA" id="ARBA00022574"/>
    </source>
</evidence>
<dbReference type="PANTHER" id="PTHR19876:SF68">
    <property type="entry name" value="COATOMER SUBUNIT BETA'-2"/>
    <property type="match status" value="1"/>
</dbReference>
<protein>
    <submittedName>
        <fullName evidence="3">Uncharacterized protein</fullName>
    </submittedName>
</protein>
<dbReference type="InterPro" id="IPR015943">
    <property type="entry name" value="WD40/YVTN_repeat-like_dom_sf"/>
</dbReference>
<dbReference type="SMART" id="SM00320">
    <property type="entry name" value="WD40"/>
    <property type="match status" value="2"/>
</dbReference>
<keyword evidence="1" id="KW-0853">WD repeat</keyword>
<gene>
    <name evidence="3" type="ORF">BAE44_0018130</name>
</gene>
<dbReference type="PANTHER" id="PTHR19876">
    <property type="entry name" value="COATOMER"/>
    <property type="match status" value="1"/>
</dbReference>
<evidence type="ECO:0000313" key="3">
    <source>
        <dbReference type="EMBL" id="OEL20851.1"/>
    </source>
</evidence>
<dbReference type="Gene3D" id="2.130.10.10">
    <property type="entry name" value="YVTN repeat-like/Quinoprotein amine dehydrogenase"/>
    <property type="match status" value="1"/>
</dbReference>
<accession>A0A1E5V6V7</accession>
<evidence type="ECO:0000256" key="2">
    <source>
        <dbReference type="ARBA" id="ARBA00022737"/>
    </source>
</evidence>
<sequence length="94" mass="10763">MRSITGERWFEAHGEKRVDSLAVHPTDPLLLTASSQDKSIKLWDCDRGWACTRVFEHDGSVRHLEFGPWDTNTFASYSPLHKDVKVCLICLFIS</sequence>
<organism evidence="3 4">
    <name type="scientific">Dichanthelium oligosanthes</name>
    <dbReference type="NCBI Taxonomy" id="888268"/>
    <lineage>
        <taxon>Eukaryota</taxon>
        <taxon>Viridiplantae</taxon>
        <taxon>Streptophyta</taxon>
        <taxon>Embryophyta</taxon>
        <taxon>Tracheophyta</taxon>
        <taxon>Spermatophyta</taxon>
        <taxon>Magnoliopsida</taxon>
        <taxon>Liliopsida</taxon>
        <taxon>Poales</taxon>
        <taxon>Poaceae</taxon>
        <taxon>PACMAD clade</taxon>
        <taxon>Panicoideae</taxon>
        <taxon>Panicodae</taxon>
        <taxon>Paniceae</taxon>
        <taxon>Dichantheliinae</taxon>
        <taxon>Dichanthelium</taxon>
    </lineage>
</organism>
<comment type="caution">
    <text evidence="3">The sequence shown here is derived from an EMBL/GenBank/DDBJ whole genome shotgun (WGS) entry which is preliminary data.</text>
</comment>
<name>A0A1E5V6V7_9POAL</name>
<keyword evidence="2" id="KW-0677">Repeat</keyword>
<dbReference type="Pfam" id="PF00400">
    <property type="entry name" value="WD40"/>
    <property type="match status" value="1"/>
</dbReference>
<dbReference type="GO" id="GO:0006888">
    <property type="term" value="P:endoplasmic reticulum to Golgi vesicle-mediated transport"/>
    <property type="evidence" value="ECO:0007669"/>
    <property type="project" value="TreeGrafter"/>
</dbReference>
<dbReference type="Proteomes" id="UP000095767">
    <property type="component" value="Unassembled WGS sequence"/>
</dbReference>
<dbReference type="InterPro" id="IPR050844">
    <property type="entry name" value="Coatomer_complex_subunit"/>
</dbReference>
<dbReference type="STRING" id="888268.A0A1E5V6V7"/>
<dbReference type="OrthoDB" id="10261640at2759"/>
<dbReference type="EMBL" id="LWDX02049555">
    <property type="protein sequence ID" value="OEL20851.1"/>
    <property type="molecule type" value="Genomic_DNA"/>
</dbReference>
<proteinExistence type="predicted"/>
<dbReference type="SUPFAM" id="SSF50978">
    <property type="entry name" value="WD40 repeat-like"/>
    <property type="match status" value="1"/>
</dbReference>
<dbReference type="InterPro" id="IPR036322">
    <property type="entry name" value="WD40_repeat_dom_sf"/>
</dbReference>
<keyword evidence="4" id="KW-1185">Reference proteome</keyword>
<dbReference type="GO" id="GO:0030126">
    <property type="term" value="C:COPI vesicle coat"/>
    <property type="evidence" value="ECO:0007669"/>
    <property type="project" value="TreeGrafter"/>
</dbReference>
<evidence type="ECO:0000313" key="4">
    <source>
        <dbReference type="Proteomes" id="UP000095767"/>
    </source>
</evidence>
<dbReference type="GO" id="GO:0006890">
    <property type="term" value="P:retrograde vesicle-mediated transport, Golgi to endoplasmic reticulum"/>
    <property type="evidence" value="ECO:0007669"/>
    <property type="project" value="TreeGrafter"/>
</dbReference>